<dbReference type="GeneID" id="25566373"/>
<feature type="domain" description="N-terminal Ras-GEF" evidence="5">
    <location>
        <begin position="226"/>
        <end position="344"/>
    </location>
</feature>
<organism evidence="6 7">
    <name type="scientific">Thecamonas trahens ATCC 50062</name>
    <dbReference type="NCBI Taxonomy" id="461836"/>
    <lineage>
        <taxon>Eukaryota</taxon>
        <taxon>Apusozoa</taxon>
        <taxon>Apusomonadida</taxon>
        <taxon>Apusomonadidae</taxon>
        <taxon>Thecamonas</taxon>
    </lineage>
</organism>
<dbReference type="PANTHER" id="PTHR23113:SF363">
    <property type="entry name" value="PROTEIN SON OF SEVENLESS"/>
    <property type="match status" value="1"/>
</dbReference>
<dbReference type="PROSITE" id="PS50212">
    <property type="entry name" value="RASGEF_NTER"/>
    <property type="match status" value="1"/>
</dbReference>
<sequence>MSSPEVSPDPSPLSTPGDHSPVRDLPQSAALPLPHPLAIIDDSCTTRPSRPRRPNFRTKPRCPPQPLPKPDAELVRRALSRPPRRPSVRPSTRPKPAPASNPVARRVASAVRAFEDPIASDAFIPRGYAATPSSGSPASRAKLSVPQPAVKPGRRAPRRRPLSSTALPALVLPPRGTRLVVPFKLDVVDYLATLRLDVVITIQHVESVDSLGASDLEPWTFDSDAPGSEASAASPAQLYSALFASQPRDEYWRYFLAVYRVFMEPIELLHRLFLSMHPSNTLVSLAHARMALDFLVFWVSHQYADFLAASRLLLAPLRAFKDAVLAPSELDVALLEASLQAAAHAAADAEQREADVVTAAAKLEVDMLDAEGHGLATPRARSPDPHSQRPTVPVRSNTSPTDTLAAALEMARMGEEADAAATPRKSRFGTLKRKKKKREAAEAAAAAAAAGSDSSPQNEGGALDAIAQPRQRLDPRSLFDVETGDAAAFAQQTSELLGLAWSKPGKEDAAPHVLQLIRSFNTLSGWVASVVVRESKVKVRGELIGRFIDLAYEFTVANNMNGMMAVMAGLSSSQVHRLRKSWQRVDDSRWAVYESLKALIAPAKNFRIMRSKLATAAIPCLPYLGMFLTDLTFAYDAVRQSVDGKYYFADFVPIAKILLAIQRHQDGWFSWQPLPKLRLFIDKYMEVLPDEDAYALSLAHEPRK</sequence>
<feature type="compositionally biased region" description="Polar residues" evidence="3">
    <location>
        <begin position="388"/>
        <end position="400"/>
    </location>
</feature>
<protein>
    <submittedName>
        <fullName evidence="6">Uncharacterized protein</fullName>
    </submittedName>
</protein>
<keyword evidence="1 2" id="KW-0344">Guanine-nucleotide releasing factor</keyword>
<keyword evidence="7" id="KW-1185">Reference proteome</keyword>
<gene>
    <name evidence="6" type="ORF">AMSG_07457</name>
</gene>
<accession>A0A0L0DGV2</accession>
<dbReference type="GO" id="GO:0005886">
    <property type="term" value="C:plasma membrane"/>
    <property type="evidence" value="ECO:0007669"/>
    <property type="project" value="TreeGrafter"/>
</dbReference>
<feature type="compositionally biased region" description="Basic residues" evidence="3">
    <location>
        <begin position="78"/>
        <end position="87"/>
    </location>
</feature>
<evidence type="ECO:0000259" key="5">
    <source>
        <dbReference type="PROSITE" id="PS50212"/>
    </source>
</evidence>
<dbReference type="AlphaFoldDB" id="A0A0L0DGV2"/>
<dbReference type="InterPro" id="IPR008937">
    <property type="entry name" value="Ras-like_GEF"/>
</dbReference>
<dbReference type="InterPro" id="IPR036964">
    <property type="entry name" value="RASGEF_cat_dom_sf"/>
</dbReference>
<feature type="region of interest" description="Disordered" evidence="3">
    <location>
        <begin position="374"/>
        <end position="400"/>
    </location>
</feature>
<feature type="region of interest" description="Disordered" evidence="3">
    <location>
        <begin position="1"/>
        <end position="104"/>
    </location>
</feature>
<name>A0A0L0DGV2_THETB</name>
<evidence type="ECO:0000256" key="1">
    <source>
        <dbReference type="ARBA" id="ARBA00022658"/>
    </source>
</evidence>
<evidence type="ECO:0000313" key="7">
    <source>
        <dbReference type="Proteomes" id="UP000054408"/>
    </source>
</evidence>
<dbReference type="PANTHER" id="PTHR23113">
    <property type="entry name" value="GUANINE NUCLEOTIDE EXCHANGE FACTOR"/>
    <property type="match status" value="1"/>
</dbReference>
<feature type="compositionally biased region" description="Basic residues" evidence="3">
    <location>
        <begin position="152"/>
        <end position="161"/>
    </location>
</feature>
<dbReference type="SMART" id="SM00147">
    <property type="entry name" value="RasGEF"/>
    <property type="match status" value="1"/>
</dbReference>
<evidence type="ECO:0000256" key="3">
    <source>
        <dbReference type="SAM" id="MobiDB-lite"/>
    </source>
</evidence>
<evidence type="ECO:0000313" key="6">
    <source>
        <dbReference type="EMBL" id="KNC51557.1"/>
    </source>
</evidence>
<dbReference type="GO" id="GO:0005085">
    <property type="term" value="F:guanyl-nucleotide exchange factor activity"/>
    <property type="evidence" value="ECO:0007669"/>
    <property type="project" value="UniProtKB-KW"/>
</dbReference>
<feature type="domain" description="Ras-GEF" evidence="4">
    <location>
        <begin position="462"/>
        <end position="703"/>
    </location>
</feature>
<evidence type="ECO:0000256" key="2">
    <source>
        <dbReference type="PROSITE-ProRule" id="PRU00168"/>
    </source>
</evidence>
<dbReference type="EMBL" id="GL349468">
    <property type="protein sequence ID" value="KNC51557.1"/>
    <property type="molecule type" value="Genomic_DNA"/>
</dbReference>
<dbReference type="GO" id="GO:0007265">
    <property type="term" value="P:Ras protein signal transduction"/>
    <property type="evidence" value="ECO:0007669"/>
    <property type="project" value="TreeGrafter"/>
</dbReference>
<dbReference type="PROSITE" id="PS50009">
    <property type="entry name" value="RASGEF_CAT"/>
    <property type="match status" value="1"/>
</dbReference>
<feature type="region of interest" description="Disordered" evidence="3">
    <location>
        <begin position="130"/>
        <end position="162"/>
    </location>
</feature>
<dbReference type="Proteomes" id="UP000054408">
    <property type="component" value="Unassembled WGS sequence"/>
</dbReference>
<feature type="compositionally biased region" description="Basic residues" evidence="3">
    <location>
        <begin position="424"/>
        <end position="438"/>
    </location>
</feature>
<dbReference type="InterPro" id="IPR023578">
    <property type="entry name" value="Ras_GEF_dom_sf"/>
</dbReference>
<evidence type="ECO:0000259" key="4">
    <source>
        <dbReference type="PROSITE" id="PS50009"/>
    </source>
</evidence>
<dbReference type="InterPro" id="IPR001895">
    <property type="entry name" value="RASGEF_cat_dom"/>
</dbReference>
<feature type="region of interest" description="Disordered" evidence="3">
    <location>
        <begin position="414"/>
        <end position="462"/>
    </location>
</feature>
<dbReference type="STRING" id="461836.A0A0L0DGV2"/>
<dbReference type="Gene3D" id="1.20.870.10">
    <property type="entry name" value="Son of sevenless (SoS) protein Chain: S domain 1"/>
    <property type="match status" value="1"/>
</dbReference>
<dbReference type="Gene3D" id="1.10.840.10">
    <property type="entry name" value="Ras guanine-nucleotide exchange factors catalytic domain"/>
    <property type="match status" value="1"/>
</dbReference>
<dbReference type="RefSeq" id="XP_013755959.1">
    <property type="nucleotide sequence ID" value="XM_013900505.1"/>
</dbReference>
<dbReference type="Pfam" id="PF00617">
    <property type="entry name" value="RasGEF"/>
    <property type="match status" value="1"/>
</dbReference>
<dbReference type="SUPFAM" id="SSF48366">
    <property type="entry name" value="Ras GEF"/>
    <property type="match status" value="1"/>
</dbReference>
<dbReference type="InterPro" id="IPR000651">
    <property type="entry name" value="Ras-like_Gua-exchang_fac_N"/>
</dbReference>
<proteinExistence type="predicted"/>
<reference evidence="6 7" key="1">
    <citation type="submission" date="2010-05" db="EMBL/GenBank/DDBJ databases">
        <title>The Genome Sequence of Thecamonas trahens ATCC 50062.</title>
        <authorList>
            <consortium name="The Broad Institute Genome Sequencing Platform"/>
            <person name="Russ C."/>
            <person name="Cuomo C."/>
            <person name="Shea T."/>
            <person name="Young S.K."/>
            <person name="Zeng Q."/>
            <person name="Koehrsen M."/>
            <person name="Haas B."/>
            <person name="Borodovsky M."/>
            <person name="Guigo R."/>
            <person name="Alvarado L."/>
            <person name="Berlin A."/>
            <person name="Bochicchio J."/>
            <person name="Borenstein D."/>
            <person name="Chapman S."/>
            <person name="Chen Z."/>
            <person name="Freedman E."/>
            <person name="Gellesch M."/>
            <person name="Goldberg J."/>
            <person name="Griggs A."/>
            <person name="Gujja S."/>
            <person name="Heilman E."/>
            <person name="Heiman D."/>
            <person name="Hepburn T."/>
            <person name="Howarth C."/>
            <person name="Jen D."/>
            <person name="Larson L."/>
            <person name="Mehta T."/>
            <person name="Park D."/>
            <person name="Pearson M."/>
            <person name="Roberts A."/>
            <person name="Saif S."/>
            <person name="Shenoy N."/>
            <person name="Sisk P."/>
            <person name="Stolte C."/>
            <person name="Sykes S."/>
            <person name="Thomson T."/>
            <person name="Walk T."/>
            <person name="White J."/>
            <person name="Yandava C."/>
            <person name="Burger G."/>
            <person name="Gray M.W."/>
            <person name="Holland P.W.H."/>
            <person name="King N."/>
            <person name="Lang F.B.F."/>
            <person name="Roger A.J."/>
            <person name="Ruiz-Trillo I."/>
            <person name="Lander E."/>
            <person name="Nusbaum C."/>
        </authorList>
    </citation>
    <scope>NUCLEOTIDE SEQUENCE [LARGE SCALE GENOMIC DNA]</scope>
    <source>
        <strain evidence="6 7">ATCC 50062</strain>
    </source>
</reference>
<dbReference type="eggNOG" id="KOG3417">
    <property type="taxonomic scope" value="Eukaryota"/>
</dbReference>
<feature type="compositionally biased region" description="Basic residues" evidence="3">
    <location>
        <begin position="49"/>
        <end position="60"/>
    </location>
</feature>